<evidence type="ECO:0000313" key="2">
    <source>
        <dbReference type="EMBL" id="QBA65219.1"/>
    </source>
</evidence>
<organism evidence="2 3">
    <name type="scientific">Muriicola soli</name>
    <dbReference type="NCBI Taxonomy" id="2507538"/>
    <lineage>
        <taxon>Bacteria</taxon>
        <taxon>Pseudomonadati</taxon>
        <taxon>Bacteroidota</taxon>
        <taxon>Flavobacteriia</taxon>
        <taxon>Flavobacteriales</taxon>
        <taxon>Flavobacteriaceae</taxon>
        <taxon>Muriicola</taxon>
    </lineage>
</organism>
<dbReference type="AlphaFoldDB" id="A0A411EC25"/>
<dbReference type="KEGG" id="mur:EQY75_12165"/>
<dbReference type="OrthoDB" id="1449675at2"/>
<proteinExistence type="predicted"/>
<dbReference type="Proteomes" id="UP000290889">
    <property type="component" value="Chromosome"/>
</dbReference>
<feature type="transmembrane region" description="Helical" evidence="1">
    <location>
        <begin position="49"/>
        <end position="67"/>
    </location>
</feature>
<accession>A0A411EC25</accession>
<evidence type="ECO:0000256" key="1">
    <source>
        <dbReference type="SAM" id="Phobius"/>
    </source>
</evidence>
<keyword evidence="1" id="KW-0812">Transmembrane</keyword>
<keyword evidence="1" id="KW-0472">Membrane</keyword>
<protein>
    <recommendedName>
        <fullName evidence="4">DUF3185 family protein</fullName>
    </recommendedName>
</protein>
<evidence type="ECO:0000313" key="3">
    <source>
        <dbReference type="Proteomes" id="UP000290889"/>
    </source>
</evidence>
<name>A0A411EC25_9FLAO</name>
<dbReference type="EMBL" id="CP035544">
    <property type="protein sequence ID" value="QBA65219.1"/>
    <property type="molecule type" value="Genomic_DNA"/>
</dbReference>
<keyword evidence="1" id="KW-1133">Transmembrane helix</keyword>
<reference evidence="2 3" key="1">
    <citation type="submission" date="2019-01" db="EMBL/GenBank/DDBJ databases">
        <title>Muriicola soli sp. nov., isolated from soil.</title>
        <authorList>
            <person name="Kang H.J."/>
            <person name="Kim S.B."/>
        </authorList>
    </citation>
    <scope>NUCLEOTIDE SEQUENCE [LARGE SCALE GENOMIC DNA]</scope>
    <source>
        <strain evidence="2 3">MMS17-SY002</strain>
    </source>
</reference>
<keyword evidence="3" id="KW-1185">Reference proteome</keyword>
<sequence>MKRIIGILLLLLAVYLGYTGITSFSESTSSVDVLGVELKAEDKQQKNTSYLYLGFAVIAAIGGIVLAKSDSK</sequence>
<dbReference type="RefSeq" id="WP_129606244.1">
    <property type="nucleotide sequence ID" value="NZ_CP035544.1"/>
</dbReference>
<gene>
    <name evidence="2" type="ORF">EQY75_12165</name>
</gene>
<evidence type="ECO:0008006" key="4">
    <source>
        <dbReference type="Google" id="ProtNLM"/>
    </source>
</evidence>